<evidence type="ECO:0000256" key="4">
    <source>
        <dbReference type="ARBA" id="ARBA00022692"/>
    </source>
</evidence>
<keyword evidence="12" id="KW-1185">Reference proteome</keyword>
<evidence type="ECO:0000256" key="9">
    <source>
        <dbReference type="RuleBase" id="RU004181"/>
    </source>
</evidence>
<name>A0A6M4IT16_9BACT</name>
<dbReference type="AlphaFoldDB" id="A0A6M4IT16"/>
<accession>A0A6M4IT16</accession>
<evidence type="ECO:0000256" key="8">
    <source>
        <dbReference type="ARBA" id="ARBA00023136"/>
    </source>
</evidence>
<sequence length="187" mass="19685">MRLDTLRASRVQGLFDTVRARFIGITALVATVDLLAKEVAVRSLGSSGVVPFSDRFSLFVVFNTGSAGGVQVGPYTWQLNVLVTLLAVGLIASVVQAMAAVDRRATRALAFVAGGAVGNLLSMLFGPEGVADFLAIRLSGETTIVANVADFALWTGAVMLVPVALLLLRLARAERAERDAVLRAELS</sequence>
<proteinExistence type="inferred from homology"/>
<dbReference type="PANTHER" id="PTHR33695">
    <property type="entry name" value="LIPOPROTEIN SIGNAL PEPTIDASE"/>
    <property type="match status" value="1"/>
</dbReference>
<keyword evidence="2" id="KW-1003">Cell membrane</keyword>
<keyword evidence="4 10" id="KW-0812">Transmembrane</keyword>
<evidence type="ECO:0000256" key="10">
    <source>
        <dbReference type="SAM" id="Phobius"/>
    </source>
</evidence>
<dbReference type="GO" id="GO:0016020">
    <property type="term" value="C:membrane"/>
    <property type="evidence" value="ECO:0007669"/>
    <property type="project" value="InterPro"/>
</dbReference>
<reference evidence="11 12" key="1">
    <citation type="submission" date="2020-05" db="EMBL/GenBank/DDBJ databases">
        <title>Complete genome sequence of Gemmatimonas greenlandica TET16.</title>
        <authorList>
            <person name="Zeng Y."/>
        </authorList>
    </citation>
    <scope>NUCLEOTIDE SEQUENCE [LARGE SCALE GENOMIC DNA]</scope>
    <source>
        <strain evidence="11 12">TET16</strain>
    </source>
</reference>
<keyword evidence="5" id="KW-0064">Aspartyl protease</keyword>
<keyword evidence="3" id="KW-0645">Protease</keyword>
<evidence type="ECO:0000256" key="3">
    <source>
        <dbReference type="ARBA" id="ARBA00022670"/>
    </source>
</evidence>
<keyword evidence="7 10" id="KW-1133">Transmembrane helix</keyword>
<feature type="transmembrane region" description="Helical" evidence="10">
    <location>
        <begin position="145"/>
        <end position="168"/>
    </location>
</feature>
<evidence type="ECO:0000256" key="1">
    <source>
        <dbReference type="ARBA" id="ARBA00006139"/>
    </source>
</evidence>
<evidence type="ECO:0000256" key="5">
    <source>
        <dbReference type="ARBA" id="ARBA00022750"/>
    </source>
</evidence>
<feature type="transmembrane region" description="Helical" evidence="10">
    <location>
        <begin position="20"/>
        <end position="36"/>
    </location>
</feature>
<gene>
    <name evidence="11" type="ORF">HKW67_20885</name>
</gene>
<dbReference type="Proteomes" id="UP000500938">
    <property type="component" value="Chromosome"/>
</dbReference>
<dbReference type="KEGG" id="ggr:HKW67_20885"/>
<evidence type="ECO:0000256" key="7">
    <source>
        <dbReference type="ARBA" id="ARBA00022989"/>
    </source>
</evidence>
<protein>
    <submittedName>
        <fullName evidence="11">Signal peptidase II</fullName>
    </submittedName>
</protein>
<keyword evidence="8 10" id="KW-0472">Membrane</keyword>
<feature type="transmembrane region" description="Helical" evidence="10">
    <location>
        <begin position="81"/>
        <end position="101"/>
    </location>
</feature>
<comment type="similarity">
    <text evidence="1 9">Belongs to the peptidase A8 family.</text>
</comment>
<evidence type="ECO:0000313" key="11">
    <source>
        <dbReference type="EMBL" id="QJR37800.1"/>
    </source>
</evidence>
<dbReference type="PANTHER" id="PTHR33695:SF1">
    <property type="entry name" value="LIPOPROTEIN SIGNAL PEPTIDASE"/>
    <property type="match status" value="1"/>
</dbReference>
<dbReference type="InterPro" id="IPR001872">
    <property type="entry name" value="Peptidase_A8"/>
</dbReference>
<evidence type="ECO:0000256" key="6">
    <source>
        <dbReference type="ARBA" id="ARBA00022801"/>
    </source>
</evidence>
<dbReference type="Pfam" id="PF01252">
    <property type="entry name" value="Peptidase_A8"/>
    <property type="match status" value="1"/>
</dbReference>
<dbReference type="PRINTS" id="PR00781">
    <property type="entry name" value="LIPOSIGPTASE"/>
</dbReference>
<dbReference type="GO" id="GO:0004190">
    <property type="term" value="F:aspartic-type endopeptidase activity"/>
    <property type="evidence" value="ECO:0007669"/>
    <property type="project" value="UniProtKB-KW"/>
</dbReference>
<organism evidence="11 12">
    <name type="scientific">Gemmatimonas groenlandica</name>
    <dbReference type="NCBI Taxonomy" id="2732249"/>
    <lineage>
        <taxon>Bacteria</taxon>
        <taxon>Pseudomonadati</taxon>
        <taxon>Gemmatimonadota</taxon>
        <taxon>Gemmatimonadia</taxon>
        <taxon>Gemmatimonadales</taxon>
        <taxon>Gemmatimonadaceae</taxon>
        <taxon>Gemmatimonas</taxon>
    </lineage>
</organism>
<evidence type="ECO:0000313" key="12">
    <source>
        <dbReference type="Proteomes" id="UP000500938"/>
    </source>
</evidence>
<keyword evidence="6" id="KW-0378">Hydrolase</keyword>
<dbReference type="RefSeq" id="WP_171227236.1">
    <property type="nucleotide sequence ID" value="NZ_CP053085.1"/>
</dbReference>
<dbReference type="GO" id="GO:0006508">
    <property type="term" value="P:proteolysis"/>
    <property type="evidence" value="ECO:0007669"/>
    <property type="project" value="UniProtKB-KW"/>
</dbReference>
<feature type="transmembrane region" description="Helical" evidence="10">
    <location>
        <begin position="108"/>
        <end position="125"/>
    </location>
</feature>
<dbReference type="EMBL" id="CP053085">
    <property type="protein sequence ID" value="QJR37800.1"/>
    <property type="molecule type" value="Genomic_DNA"/>
</dbReference>
<evidence type="ECO:0000256" key="2">
    <source>
        <dbReference type="ARBA" id="ARBA00022475"/>
    </source>
</evidence>